<dbReference type="GO" id="GO:0071108">
    <property type="term" value="P:protein K48-linked deubiquitination"/>
    <property type="evidence" value="ECO:0007669"/>
    <property type="project" value="InterPro"/>
</dbReference>
<dbReference type="PANTHER" id="PTHR12473">
    <property type="entry name" value="UBIQUITIN CARBOXYL-TERMINAL HYDROLASE MINDY-4-RELATED"/>
    <property type="match status" value="1"/>
</dbReference>
<accession>A0A2K1KG53</accession>
<dbReference type="Gramene" id="Pp3c6_18530V3.4">
    <property type="protein sequence ID" value="Pp3c6_18530V3.4"/>
    <property type="gene ID" value="Pp3c6_18530"/>
</dbReference>
<dbReference type="EnsemblPlants" id="Pp3c6_18530V3.3">
    <property type="protein sequence ID" value="Pp3c6_18530V3.3"/>
    <property type="gene ID" value="Pp3c6_18530"/>
</dbReference>
<dbReference type="InterPro" id="IPR025257">
    <property type="entry name" value="MINDY-3/4_CD"/>
</dbReference>
<evidence type="ECO:0000256" key="2">
    <source>
        <dbReference type="SAM" id="MobiDB-lite"/>
    </source>
</evidence>
<feature type="domain" description="Deubiquitinating enzyme MINDY-3/4 conserved" evidence="3">
    <location>
        <begin position="132"/>
        <end position="499"/>
    </location>
</feature>
<feature type="region of interest" description="Disordered" evidence="2">
    <location>
        <begin position="1"/>
        <end position="42"/>
    </location>
</feature>
<dbReference type="InterPro" id="IPR039785">
    <property type="entry name" value="MINY3/4"/>
</dbReference>
<dbReference type="EnsemblPlants" id="Pp3c6_18530V3.1">
    <property type="protein sequence ID" value="Pp3c6_18530V3.1"/>
    <property type="gene ID" value="Pp3c6_18530"/>
</dbReference>
<proteinExistence type="inferred from homology"/>
<reference evidence="5" key="3">
    <citation type="submission" date="2020-12" db="UniProtKB">
        <authorList>
            <consortium name="EnsemblPlants"/>
        </authorList>
    </citation>
    <scope>IDENTIFICATION</scope>
</reference>
<gene>
    <name evidence="5" type="primary">LOC112283530</name>
    <name evidence="4" type="ORF">PHYPA_009145</name>
</gene>
<evidence type="ECO:0000313" key="4">
    <source>
        <dbReference type="EMBL" id="PNR52770.1"/>
    </source>
</evidence>
<evidence type="ECO:0000313" key="6">
    <source>
        <dbReference type="Proteomes" id="UP000006727"/>
    </source>
</evidence>
<reference evidence="4 6" key="1">
    <citation type="journal article" date="2008" name="Science">
        <title>The Physcomitrella genome reveals evolutionary insights into the conquest of land by plants.</title>
        <authorList>
            <person name="Rensing S."/>
            <person name="Lang D."/>
            <person name="Zimmer A."/>
            <person name="Terry A."/>
            <person name="Salamov A."/>
            <person name="Shapiro H."/>
            <person name="Nishiyama T."/>
            <person name="Perroud P.-F."/>
            <person name="Lindquist E."/>
            <person name="Kamisugi Y."/>
            <person name="Tanahashi T."/>
            <person name="Sakakibara K."/>
            <person name="Fujita T."/>
            <person name="Oishi K."/>
            <person name="Shin-I T."/>
            <person name="Kuroki Y."/>
            <person name="Toyoda A."/>
            <person name="Suzuki Y."/>
            <person name="Hashimoto A."/>
            <person name="Yamaguchi K."/>
            <person name="Sugano A."/>
            <person name="Kohara Y."/>
            <person name="Fujiyama A."/>
            <person name="Anterola A."/>
            <person name="Aoki S."/>
            <person name="Ashton N."/>
            <person name="Barbazuk W.B."/>
            <person name="Barker E."/>
            <person name="Bennetzen J."/>
            <person name="Bezanilla M."/>
            <person name="Blankenship R."/>
            <person name="Cho S.H."/>
            <person name="Dutcher S."/>
            <person name="Estelle M."/>
            <person name="Fawcett J.A."/>
            <person name="Gundlach H."/>
            <person name="Hanada K."/>
            <person name="Heyl A."/>
            <person name="Hicks K.A."/>
            <person name="Hugh J."/>
            <person name="Lohr M."/>
            <person name="Mayer K."/>
            <person name="Melkozernov A."/>
            <person name="Murata T."/>
            <person name="Nelson D."/>
            <person name="Pils B."/>
            <person name="Prigge M."/>
            <person name="Reiss B."/>
            <person name="Renner T."/>
            <person name="Rombauts S."/>
            <person name="Rushton P."/>
            <person name="Sanderfoot A."/>
            <person name="Schween G."/>
            <person name="Shiu S.-H."/>
            <person name="Stueber K."/>
            <person name="Theodoulou F.L."/>
            <person name="Tu H."/>
            <person name="Van de Peer Y."/>
            <person name="Verrier P.J."/>
            <person name="Waters E."/>
            <person name="Wood A."/>
            <person name="Yang L."/>
            <person name="Cove D."/>
            <person name="Cuming A."/>
            <person name="Hasebe M."/>
            <person name="Lucas S."/>
            <person name="Mishler D.B."/>
            <person name="Reski R."/>
            <person name="Grigoriev I."/>
            <person name="Quatrano R.S."/>
            <person name="Boore J.L."/>
        </authorList>
    </citation>
    <scope>NUCLEOTIDE SEQUENCE [LARGE SCALE GENOMIC DNA]</scope>
    <source>
        <strain evidence="5 6">cv. Gransden 2004</strain>
    </source>
</reference>
<dbReference type="Proteomes" id="UP000006727">
    <property type="component" value="Chromosome 6"/>
</dbReference>
<evidence type="ECO:0000256" key="1">
    <source>
        <dbReference type="ARBA" id="ARBA00011074"/>
    </source>
</evidence>
<dbReference type="FunCoup" id="A0A2K1KG53">
    <property type="interactions" value="4603"/>
</dbReference>
<sequence>MGEHDDEELQRAFRMSLQPAPDAKRSKPRDVTGFTESPEAMDRRLQRELRAAAAEQRRLSALGTLDPSSSVSVDNTVASPLTKLRTSTKPTDRFEGLVPLRDAVEKTNSNRAKRRVEDEPQQLPLRVAEQLHMMIFGGNFSKDVLCQWCHQGFRFSPDAETSLGLVQREGGPCGVLAPIQALVLKYLLFITEDEEDIGMKGKPALRSSPLKPLLTGSNDAVEVKLIFSDTQRTWALVQAMAETLWRAGGKRKAVVAVLDIPEMYCEYGSNEQEQDEAIAKALEVLCLSSGKELHRLIRVSTVTSISTLHQQLCSLLPEFRSPWGALLLLFSLLLSRGLDLVYSDRDDPVQPMVTSPFGHASQEIVNLLLCGQAVSNVFDNNMDLGGVSIKGISTDVEVGFLTLLESLNLCRVGRNLKYPRWPIWVVGSESHYSILFALDPSVQEESDIEDHEIRVRQAFDAQDQSGGGGFISPEALQKILLDLNIQVPQDMLNNLCSSDIVVWSELWQALLQVDRSKGGLKDPGAVLGKRQFKVFHFNGIAKTVASSGDVTQQRPRLTMIRVSVPPKWTPDTVLVEEYKAMQQCEVSQGSAVAGASIPEPAQHAPLVDCIRTRWQRATCNWTGDAPSIV</sequence>
<keyword evidence="6" id="KW-1185">Reference proteome</keyword>
<organism evidence="4">
    <name type="scientific">Physcomitrium patens</name>
    <name type="common">Spreading-leaved earth moss</name>
    <name type="synonym">Physcomitrella patens</name>
    <dbReference type="NCBI Taxonomy" id="3218"/>
    <lineage>
        <taxon>Eukaryota</taxon>
        <taxon>Viridiplantae</taxon>
        <taxon>Streptophyta</taxon>
        <taxon>Embryophyta</taxon>
        <taxon>Bryophyta</taxon>
        <taxon>Bryophytina</taxon>
        <taxon>Bryopsida</taxon>
        <taxon>Funariidae</taxon>
        <taxon>Funariales</taxon>
        <taxon>Funariaceae</taxon>
        <taxon>Physcomitrium</taxon>
    </lineage>
</organism>
<evidence type="ECO:0000259" key="3">
    <source>
        <dbReference type="SMART" id="SM01174"/>
    </source>
</evidence>
<name>A0A2K1KG53_PHYPA</name>
<dbReference type="EMBL" id="ABEU02000006">
    <property type="protein sequence ID" value="PNR52770.1"/>
    <property type="molecule type" value="Genomic_DNA"/>
</dbReference>
<dbReference type="PANTHER" id="PTHR12473:SF8">
    <property type="entry name" value="UBIQUITIN CARBOXYL-TERMINAL HYDROLASE MINDY-4-RELATED"/>
    <property type="match status" value="1"/>
</dbReference>
<protein>
    <recommendedName>
        <fullName evidence="3">Deubiquitinating enzyme MINDY-3/4 conserved domain-containing protein</fullName>
    </recommendedName>
</protein>
<dbReference type="AlphaFoldDB" id="A0A2K1KG53"/>
<dbReference type="GO" id="GO:1990380">
    <property type="term" value="F:K48-linked deubiquitinase activity"/>
    <property type="evidence" value="ECO:0007669"/>
    <property type="project" value="InterPro"/>
</dbReference>
<dbReference type="EnsemblPlants" id="Pp3c6_18530V3.4">
    <property type="protein sequence ID" value="Pp3c6_18530V3.4"/>
    <property type="gene ID" value="Pp3c6_18530"/>
</dbReference>
<dbReference type="SMART" id="SM01174">
    <property type="entry name" value="DUF4205"/>
    <property type="match status" value="1"/>
</dbReference>
<dbReference type="Gramene" id="Pp3c6_18530V3.1">
    <property type="protein sequence ID" value="Pp3c6_18530V3.1"/>
    <property type="gene ID" value="Pp3c6_18530"/>
</dbReference>
<dbReference type="GO" id="GO:0006508">
    <property type="term" value="P:proteolysis"/>
    <property type="evidence" value="ECO:0007669"/>
    <property type="project" value="UniProtKB-KW"/>
</dbReference>
<dbReference type="GO" id="GO:0004843">
    <property type="term" value="F:cysteine-type deubiquitinase activity"/>
    <property type="evidence" value="ECO:0007669"/>
    <property type="project" value="UniProtKB-EC"/>
</dbReference>
<comment type="similarity">
    <text evidence="1">Belongs to the MINDY deubiquitinase family. FAM188 subfamily.</text>
</comment>
<dbReference type="Pfam" id="PF13898">
    <property type="entry name" value="MINDY-3_4_CD"/>
    <property type="match status" value="1"/>
</dbReference>
<evidence type="ECO:0000313" key="5">
    <source>
        <dbReference type="EnsemblPlants" id="Pp3c6_18530V3.1"/>
    </source>
</evidence>
<dbReference type="GeneID" id="112283530"/>
<reference evidence="4 6" key="2">
    <citation type="journal article" date="2018" name="Plant J.">
        <title>The Physcomitrella patens chromosome-scale assembly reveals moss genome structure and evolution.</title>
        <authorList>
            <person name="Lang D."/>
            <person name="Ullrich K.K."/>
            <person name="Murat F."/>
            <person name="Fuchs J."/>
            <person name="Jenkins J."/>
            <person name="Haas F.B."/>
            <person name="Piednoel M."/>
            <person name="Gundlach H."/>
            <person name="Van Bel M."/>
            <person name="Meyberg R."/>
            <person name="Vives C."/>
            <person name="Morata J."/>
            <person name="Symeonidi A."/>
            <person name="Hiss M."/>
            <person name="Muchero W."/>
            <person name="Kamisugi Y."/>
            <person name="Saleh O."/>
            <person name="Blanc G."/>
            <person name="Decker E.L."/>
            <person name="van Gessel N."/>
            <person name="Grimwood J."/>
            <person name="Hayes R.D."/>
            <person name="Graham S.W."/>
            <person name="Gunter L.E."/>
            <person name="McDaniel S.F."/>
            <person name="Hoernstein S.N.W."/>
            <person name="Larsson A."/>
            <person name="Li F.W."/>
            <person name="Perroud P.F."/>
            <person name="Phillips J."/>
            <person name="Ranjan P."/>
            <person name="Rokshar D.S."/>
            <person name="Rothfels C.J."/>
            <person name="Schneider L."/>
            <person name="Shu S."/>
            <person name="Stevenson D.W."/>
            <person name="Thummler F."/>
            <person name="Tillich M."/>
            <person name="Villarreal Aguilar J.C."/>
            <person name="Widiez T."/>
            <person name="Wong G.K."/>
            <person name="Wymore A."/>
            <person name="Zhang Y."/>
            <person name="Zimmer A.D."/>
            <person name="Quatrano R.S."/>
            <person name="Mayer K.F.X."/>
            <person name="Goodstein D."/>
            <person name="Casacuberta J.M."/>
            <person name="Vandepoele K."/>
            <person name="Reski R."/>
            <person name="Cuming A.C."/>
            <person name="Tuskan G.A."/>
            <person name="Maumus F."/>
            <person name="Salse J."/>
            <person name="Schmutz J."/>
            <person name="Rensing S.A."/>
        </authorList>
    </citation>
    <scope>NUCLEOTIDE SEQUENCE [LARGE SCALE GENOMIC DNA]</scope>
    <source>
        <strain evidence="5 6">cv. Gransden 2004</strain>
    </source>
</reference>
<dbReference type="PaxDb" id="3218-PP1S14_116V6.1"/>
<dbReference type="Gramene" id="Pp3c6_18530V3.3">
    <property type="protein sequence ID" value="Pp3c6_18530V3.3"/>
    <property type="gene ID" value="Pp3c6_18530"/>
</dbReference>
<dbReference type="RefSeq" id="XP_024378106.1">
    <property type="nucleotide sequence ID" value="XM_024522338.2"/>
</dbReference>